<evidence type="ECO:0000313" key="10">
    <source>
        <dbReference type="Proteomes" id="UP000231293"/>
    </source>
</evidence>
<protein>
    <recommendedName>
        <fullName evidence="2">carbonic anhydrase</fullName>
        <ecNumber evidence="2">4.2.1.1</ecNumber>
    </recommendedName>
</protein>
<evidence type="ECO:0000259" key="8">
    <source>
        <dbReference type="PROSITE" id="PS51144"/>
    </source>
</evidence>
<dbReference type="GO" id="GO:0004089">
    <property type="term" value="F:carbonate dehydratase activity"/>
    <property type="evidence" value="ECO:0007669"/>
    <property type="project" value="UniProtKB-EC"/>
</dbReference>
<keyword evidence="3" id="KW-0479">Metal-binding</keyword>
<evidence type="ECO:0000256" key="6">
    <source>
        <dbReference type="ARBA" id="ARBA00048348"/>
    </source>
</evidence>
<evidence type="ECO:0000256" key="5">
    <source>
        <dbReference type="ARBA" id="ARBA00023239"/>
    </source>
</evidence>
<dbReference type="RefSeq" id="WP_100113544.1">
    <property type="nucleotide sequence ID" value="NZ_MDVB01000057.1"/>
</dbReference>
<keyword evidence="5" id="KW-0456">Lyase</keyword>
<dbReference type="AlphaFoldDB" id="A0A2N9WUC9"/>
<sequence length="246" mass="28029">MKKIILVLCLNLGLTTPAMAEHAHWGYQGDNAPENWGKMADAQTCATGKTQSPIDILASKTNQKLPKLKFNYRHANINKIANSGHSVHFYFAPNSTLTYNSKTYTLVQFHAHEPAEHTINGVRYPLELHFVHQAADHSNLVVTVFVQEGKENSYFEKLSVFKQLAQNGNENTDILFNPEHLYPHNRSYYRYTGSLTTPPCSEPVTWILFRQPITLSKAEIEDISHYLAKNNNRPIQPLNNRIIENN</sequence>
<keyword evidence="7" id="KW-0732">Signal</keyword>
<dbReference type="PANTHER" id="PTHR18952:SF265">
    <property type="entry name" value="CARBONIC ANHYDRASE"/>
    <property type="match status" value="1"/>
</dbReference>
<accession>A0A2N9WUC9</accession>
<feature type="domain" description="Alpha-carbonic anhydrase" evidence="8">
    <location>
        <begin position="23"/>
        <end position="246"/>
    </location>
</feature>
<dbReference type="Gene3D" id="3.10.200.10">
    <property type="entry name" value="Alpha carbonic anhydrase"/>
    <property type="match status" value="1"/>
</dbReference>
<name>A0A2N9WUC9_9NEIS</name>
<evidence type="ECO:0000313" key="9">
    <source>
        <dbReference type="EMBL" id="PIT15910.1"/>
    </source>
</evidence>
<organism evidence="9 10">
    <name type="scientific">Snodgrassella alvi</name>
    <dbReference type="NCBI Taxonomy" id="1196083"/>
    <lineage>
        <taxon>Bacteria</taxon>
        <taxon>Pseudomonadati</taxon>
        <taxon>Pseudomonadota</taxon>
        <taxon>Betaproteobacteria</taxon>
        <taxon>Neisseriales</taxon>
        <taxon>Neisseriaceae</taxon>
        <taxon>Snodgrassella</taxon>
    </lineage>
</organism>
<reference evidence="9 10" key="1">
    <citation type="journal article" date="2017" name="MBio">
        <title>Type VI secretion-mediated competition in the bee gut microbiome.</title>
        <authorList>
            <person name="Steele M.I."/>
            <person name="Kwong W.K."/>
            <person name="Powell J.E."/>
            <person name="Whiteley M."/>
            <person name="Moran N.A."/>
        </authorList>
    </citation>
    <scope>NUCLEOTIDE SEQUENCE [LARGE SCALE GENOMIC DNA]</scope>
    <source>
        <strain evidence="9 10">App2-2</strain>
    </source>
</reference>
<comment type="similarity">
    <text evidence="1">Belongs to the alpha-carbonic anhydrase family.</text>
</comment>
<dbReference type="InterPro" id="IPR041891">
    <property type="entry name" value="Alpha_CA_prokaryot-like"/>
</dbReference>
<evidence type="ECO:0000256" key="4">
    <source>
        <dbReference type="ARBA" id="ARBA00022833"/>
    </source>
</evidence>
<feature type="signal peptide" evidence="7">
    <location>
        <begin position="1"/>
        <end position="20"/>
    </location>
</feature>
<dbReference type="GO" id="GO:0008270">
    <property type="term" value="F:zinc ion binding"/>
    <property type="evidence" value="ECO:0007669"/>
    <property type="project" value="InterPro"/>
</dbReference>
<dbReference type="EMBL" id="MDVB01000057">
    <property type="protein sequence ID" value="PIT15910.1"/>
    <property type="molecule type" value="Genomic_DNA"/>
</dbReference>
<evidence type="ECO:0000256" key="3">
    <source>
        <dbReference type="ARBA" id="ARBA00022723"/>
    </source>
</evidence>
<dbReference type="InterPro" id="IPR036398">
    <property type="entry name" value="CA_dom_sf"/>
</dbReference>
<dbReference type="InterPro" id="IPR001148">
    <property type="entry name" value="CA_dom"/>
</dbReference>
<dbReference type="CDD" id="cd03124">
    <property type="entry name" value="alpha_CA_prokaryotic_like"/>
    <property type="match status" value="1"/>
</dbReference>
<comment type="caution">
    <text evidence="9">The sequence shown here is derived from an EMBL/GenBank/DDBJ whole genome shotgun (WGS) entry which is preliminary data.</text>
</comment>
<dbReference type="Pfam" id="PF00194">
    <property type="entry name" value="Carb_anhydrase"/>
    <property type="match status" value="1"/>
</dbReference>
<dbReference type="PANTHER" id="PTHR18952">
    <property type="entry name" value="CARBONIC ANHYDRASE"/>
    <property type="match status" value="1"/>
</dbReference>
<dbReference type="EC" id="4.2.1.1" evidence="2"/>
<proteinExistence type="inferred from homology"/>
<dbReference type="Proteomes" id="UP000231293">
    <property type="component" value="Unassembled WGS sequence"/>
</dbReference>
<evidence type="ECO:0000256" key="7">
    <source>
        <dbReference type="SAM" id="SignalP"/>
    </source>
</evidence>
<dbReference type="InterPro" id="IPR023561">
    <property type="entry name" value="Carbonic_anhydrase_a-class"/>
</dbReference>
<comment type="catalytic activity">
    <reaction evidence="6">
        <text>hydrogencarbonate + H(+) = CO2 + H2O</text>
        <dbReference type="Rhea" id="RHEA:10748"/>
        <dbReference type="ChEBI" id="CHEBI:15377"/>
        <dbReference type="ChEBI" id="CHEBI:15378"/>
        <dbReference type="ChEBI" id="CHEBI:16526"/>
        <dbReference type="ChEBI" id="CHEBI:17544"/>
        <dbReference type="EC" id="4.2.1.1"/>
    </reaction>
</comment>
<keyword evidence="4" id="KW-0862">Zinc</keyword>
<dbReference type="SMART" id="SM01057">
    <property type="entry name" value="Carb_anhydrase"/>
    <property type="match status" value="1"/>
</dbReference>
<evidence type="ECO:0000256" key="1">
    <source>
        <dbReference type="ARBA" id="ARBA00010718"/>
    </source>
</evidence>
<evidence type="ECO:0000256" key="2">
    <source>
        <dbReference type="ARBA" id="ARBA00012925"/>
    </source>
</evidence>
<gene>
    <name evidence="9" type="ORF">BGI32_05245</name>
</gene>
<dbReference type="PROSITE" id="PS51144">
    <property type="entry name" value="ALPHA_CA_2"/>
    <property type="match status" value="1"/>
</dbReference>
<dbReference type="SUPFAM" id="SSF51069">
    <property type="entry name" value="Carbonic anhydrase"/>
    <property type="match status" value="1"/>
</dbReference>
<feature type="chain" id="PRO_5014789792" description="carbonic anhydrase" evidence="7">
    <location>
        <begin position="21"/>
        <end position="246"/>
    </location>
</feature>